<dbReference type="NCBIfam" id="TIGR04335">
    <property type="entry name" value="AmmeMemoSam_A"/>
    <property type="match status" value="1"/>
</dbReference>
<dbReference type="Gene3D" id="3.30.1490.150">
    <property type="entry name" value="Hypothetical protein ph0010, domain 2"/>
    <property type="match status" value="1"/>
</dbReference>
<reference evidence="5" key="1">
    <citation type="submission" date="2016-11" db="EMBL/GenBank/DDBJ databases">
        <authorList>
            <person name="Varghese N."/>
            <person name="Submissions S."/>
        </authorList>
    </citation>
    <scope>NUCLEOTIDE SEQUENCE [LARGE SCALE GENOMIC DNA]</scope>
    <source>
        <strain evidence="5">DSM 9756</strain>
    </source>
</reference>
<dbReference type="Gene3D" id="3.30.700.20">
    <property type="entry name" value="Hypothetical protein ph0010, domain 1"/>
    <property type="match status" value="1"/>
</dbReference>
<feature type="domain" description="AMMECR1" evidence="3">
    <location>
        <begin position="328"/>
        <end position="502"/>
    </location>
</feature>
<accession>A0A1M4TUJ6</accession>
<dbReference type="Pfam" id="PF01871">
    <property type="entry name" value="AMMECR1"/>
    <property type="match status" value="1"/>
</dbReference>
<dbReference type="InterPro" id="IPR023472">
    <property type="entry name" value="Uncharacterised_MJ0810"/>
</dbReference>
<dbReference type="OrthoDB" id="9782820at2"/>
<evidence type="ECO:0000259" key="3">
    <source>
        <dbReference type="PROSITE" id="PS51112"/>
    </source>
</evidence>
<dbReference type="InterPro" id="IPR027485">
    <property type="entry name" value="AMMECR1_N"/>
</dbReference>
<dbReference type="HAMAP" id="MF_00645">
    <property type="entry name" value="AMMECR1"/>
    <property type="match status" value="1"/>
</dbReference>
<organism evidence="4 5">
    <name type="scientific">Desulfacinum infernum DSM 9756</name>
    <dbReference type="NCBI Taxonomy" id="1121391"/>
    <lineage>
        <taxon>Bacteria</taxon>
        <taxon>Pseudomonadati</taxon>
        <taxon>Thermodesulfobacteriota</taxon>
        <taxon>Syntrophobacteria</taxon>
        <taxon>Syntrophobacterales</taxon>
        <taxon>Syntrophobacteraceae</taxon>
        <taxon>Desulfacinum</taxon>
    </lineage>
</organism>
<dbReference type="STRING" id="1121391.SAMN02745206_00379"/>
<name>A0A1M4TUJ6_9BACT</name>
<evidence type="ECO:0000313" key="5">
    <source>
        <dbReference type="Proteomes" id="UP000184076"/>
    </source>
</evidence>
<evidence type="ECO:0000313" key="4">
    <source>
        <dbReference type="EMBL" id="SHE47977.1"/>
    </source>
</evidence>
<evidence type="ECO:0000256" key="1">
    <source>
        <dbReference type="ARBA" id="ARBA00006315"/>
    </source>
</evidence>
<dbReference type="HAMAP" id="MF_00055">
    <property type="entry name" value="MEMO1"/>
    <property type="match status" value="1"/>
</dbReference>
<dbReference type="NCBIfam" id="TIGR04336">
    <property type="entry name" value="AmmeMemoSam_B"/>
    <property type="match status" value="1"/>
</dbReference>
<protein>
    <recommendedName>
        <fullName evidence="2">MEMO1 family protein SAMN02745206_00379</fullName>
    </recommendedName>
</protein>
<dbReference type="InterPro" id="IPR002733">
    <property type="entry name" value="AMMECR1_domain"/>
</dbReference>
<dbReference type="PROSITE" id="PS51112">
    <property type="entry name" value="AMMECR1"/>
    <property type="match status" value="1"/>
</dbReference>
<gene>
    <name evidence="4" type="ORF">SAMN02745206_00379</name>
</gene>
<dbReference type="CDD" id="cd07361">
    <property type="entry name" value="MEMO_like"/>
    <property type="match status" value="1"/>
</dbReference>
<dbReference type="InterPro" id="IPR036071">
    <property type="entry name" value="AMMECR1_dom_sf"/>
</dbReference>
<dbReference type="Gene3D" id="3.40.830.10">
    <property type="entry name" value="LigB-like"/>
    <property type="match status" value="1"/>
</dbReference>
<dbReference type="AlphaFoldDB" id="A0A1M4TUJ6"/>
<comment type="similarity">
    <text evidence="1 2">Belongs to the MEMO1 family.</text>
</comment>
<dbReference type="SUPFAM" id="SSF143447">
    <property type="entry name" value="AMMECR1-like"/>
    <property type="match status" value="1"/>
</dbReference>
<evidence type="ECO:0000256" key="2">
    <source>
        <dbReference type="HAMAP-Rule" id="MF_00055"/>
    </source>
</evidence>
<proteinExistence type="inferred from homology"/>
<sequence length="502" mass="55683">MKQPSFLVLILLFALALTGLGRPFPGASDQVRPSILAGTWYPGDPEELQSAVGRYLAHADFHPLPEGATLLALVSPHAGYRYSGATAAYAYRVLQARPWPTVVVVAPSHRVPFQGISIYDRGPYETPLGRIPVDSDFIADLKDRIPELPCVERAHAVEHSVEIQLPFLQTVLPKFRLVPVLMGRVGWEDCVRLADVLASMWKDRPFVVVASTDLSHYHSDAEARLLDERLIDHVRNLDARRLWTDLREGRCEACGGAPLATILLYARRFRNPQASILHYATSADATGDRSRVVGYLAAALWIRKGAKADDSEAEPALESSGESSLTAREREILKDIARKAIEARLHGTDPPRIDGDRLTEGLGRKRGAFVTLKIQGRLRGCIGQIVGRHSLAETVARMAEAAAFQDPRFPPLRAEEWPRVRLEISALTPLRRIGSPGEIQVGVHGIYIRKGWRSGLLLPQVAVEYGWDRQTFLEHTCQKAGLPPDAWKDSDTEIYVFSAEVF</sequence>
<dbReference type="NCBIfam" id="TIGR00296">
    <property type="entry name" value="TIGR00296 family protein"/>
    <property type="match status" value="1"/>
</dbReference>
<dbReference type="EMBL" id="FQVB01000004">
    <property type="protein sequence ID" value="SHE47977.1"/>
    <property type="molecule type" value="Genomic_DNA"/>
</dbReference>
<dbReference type="PANTHER" id="PTHR11060:SF0">
    <property type="entry name" value="PROTEIN MEMO1"/>
    <property type="match status" value="1"/>
</dbReference>
<dbReference type="PANTHER" id="PTHR11060">
    <property type="entry name" value="PROTEIN MEMO1"/>
    <property type="match status" value="1"/>
</dbReference>
<dbReference type="RefSeq" id="WP_073036413.1">
    <property type="nucleotide sequence ID" value="NZ_FQVB01000004.1"/>
</dbReference>
<dbReference type="Proteomes" id="UP000184076">
    <property type="component" value="Unassembled WGS sequence"/>
</dbReference>
<dbReference type="Pfam" id="PF01875">
    <property type="entry name" value="Memo"/>
    <property type="match status" value="1"/>
</dbReference>
<dbReference type="InterPro" id="IPR023473">
    <property type="entry name" value="AMMECR1"/>
</dbReference>
<keyword evidence="5" id="KW-1185">Reference proteome</keyword>
<dbReference type="InterPro" id="IPR027623">
    <property type="entry name" value="AmmeMemoSam_A"/>
</dbReference>
<dbReference type="InterPro" id="IPR002737">
    <property type="entry name" value="MEMO1_fam"/>
</dbReference>